<organism evidence="2 3">
    <name type="scientific">Pleurodeles waltl</name>
    <name type="common">Iberian ribbed newt</name>
    <dbReference type="NCBI Taxonomy" id="8319"/>
    <lineage>
        <taxon>Eukaryota</taxon>
        <taxon>Metazoa</taxon>
        <taxon>Chordata</taxon>
        <taxon>Craniata</taxon>
        <taxon>Vertebrata</taxon>
        <taxon>Euteleostomi</taxon>
        <taxon>Amphibia</taxon>
        <taxon>Batrachia</taxon>
        <taxon>Caudata</taxon>
        <taxon>Salamandroidea</taxon>
        <taxon>Salamandridae</taxon>
        <taxon>Pleurodelinae</taxon>
        <taxon>Pleurodeles</taxon>
    </lineage>
</organism>
<dbReference type="InterPro" id="IPR042566">
    <property type="entry name" value="L1_C"/>
</dbReference>
<name>A0AAV7S3B3_PLEWA</name>
<keyword evidence="3" id="KW-1185">Reference proteome</keyword>
<reference evidence="2" key="1">
    <citation type="journal article" date="2022" name="bioRxiv">
        <title>Sequencing and chromosome-scale assembly of the giantPleurodeles waltlgenome.</title>
        <authorList>
            <person name="Brown T."/>
            <person name="Elewa A."/>
            <person name="Iarovenko S."/>
            <person name="Subramanian E."/>
            <person name="Araus A.J."/>
            <person name="Petzold A."/>
            <person name="Susuki M."/>
            <person name="Suzuki K.-i.T."/>
            <person name="Hayashi T."/>
            <person name="Toyoda A."/>
            <person name="Oliveira C."/>
            <person name="Osipova E."/>
            <person name="Leigh N.D."/>
            <person name="Simon A."/>
            <person name="Yun M.H."/>
        </authorList>
    </citation>
    <scope>NUCLEOTIDE SEQUENCE</scope>
    <source>
        <strain evidence="2">20211129_DDA</strain>
        <tissue evidence="2">Liver</tissue>
    </source>
</reference>
<evidence type="ECO:0000256" key="1">
    <source>
        <dbReference type="SAM" id="MobiDB-lite"/>
    </source>
</evidence>
<dbReference type="EMBL" id="JANPWB010000009">
    <property type="protein sequence ID" value="KAJ1158994.1"/>
    <property type="molecule type" value="Genomic_DNA"/>
</dbReference>
<comment type="caution">
    <text evidence="2">The sequence shown here is derived from an EMBL/GenBank/DDBJ whole genome shotgun (WGS) entry which is preliminary data.</text>
</comment>
<evidence type="ECO:0000313" key="3">
    <source>
        <dbReference type="Proteomes" id="UP001066276"/>
    </source>
</evidence>
<sequence>MRHIGVLQILLIAQSQGPFRTADDEVCITADFSKETNDHRKAFLALSPQLRHLDVKFGLFDPAQMRITKDGVSSYFYDPVDLRLYLDSLSPMGMDTSTMTRPSTQIVGAQSTPPHSATLEVEPHHDNDLCLRGRDPERLTRIHSDRDQLLQVVAQHTQLLDRDKSRSPLKPFSAPI</sequence>
<dbReference type="Gene3D" id="3.30.250.20">
    <property type="entry name" value="L1 transposable element, C-terminal domain"/>
    <property type="match status" value="1"/>
</dbReference>
<evidence type="ECO:0000313" key="2">
    <source>
        <dbReference type="EMBL" id="KAJ1158994.1"/>
    </source>
</evidence>
<feature type="compositionally biased region" description="Basic and acidic residues" evidence="1">
    <location>
        <begin position="121"/>
        <end position="130"/>
    </location>
</feature>
<dbReference type="AlphaFoldDB" id="A0AAV7S3B3"/>
<feature type="compositionally biased region" description="Polar residues" evidence="1">
    <location>
        <begin position="98"/>
        <end position="115"/>
    </location>
</feature>
<feature type="region of interest" description="Disordered" evidence="1">
    <location>
        <begin position="98"/>
        <end position="130"/>
    </location>
</feature>
<gene>
    <name evidence="2" type="ORF">NDU88_011664</name>
</gene>
<dbReference type="Proteomes" id="UP001066276">
    <property type="component" value="Chromosome 5"/>
</dbReference>
<protein>
    <submittedName>
        <fullName evidence="2">Uncharacterized protein</fullName>
    </submittedName>
</protein>
<proteinExistence type="predicted"/>
<accession>A0AAV7S3B3</accession>